<protein>
    <submittedName>
        <fullName evidence="3">Bacterial SH3 domain protein</fullName>
    </submittedName>
</protein>
<feature type="compositionally biased region" description="Low complexity" evidence="1">
    <location>
        <begin position="150"/>
        <end position="162"/>
    </location>
</feature>
<dbReference type="SMART" id="SM00287">
    <property type="entry name" value="SH3b"/>
    <property type="match status" value="1"/>
</dbReference>
<dbReference type="Pfam" id="PF08239">
    <property type="entry name" value="SH3_3"/>
    <property type="match status" value="1"/>
</dbReference>
<name>A0A1X7A6U8_9RHOB</name>
<accession>A0A1X7A6U8</accession>
<gene>
    <name evidence="3" type="ORF">PSM7751_03903</name>
</gene>
<sequence length="230" mass="24288">MFRFMTATTLVLTAAFYQQSGGADFEPWERELPDYVRTEAPTPYTLARTDTVASGAAMAAQAATRPAVFVSSSQPEAAPVRLASIAGQNDSGLDPALDGMRFATVTNASLPADGGLPQSSTRREVRPEAAQQMTPTTEERQAVLRGTLPATATDAPEASAADAPERDLRQVSGDRVNLRAGPGTSYGVLATLDEGAEVEVIDTNNGWVKLKTADSGRIGWMADWLVSAAK</sequence>
<proteinExistence type="predicted"/>
<reference evidence="3 4" key="1">
    <citation type="submission" date="2017-03" db="EMBL/GenBank/DDBJ databases">
        <authorList>
            <person name="Afonso C.L."/>
            <person name="Miller P.J."/>
            <person name="Scott M.A."/>
            <person name="Spackman E."/>
            <person name="Goraichik I."/>
            <person name="Dimitrov K.M."/>
            <person name="Suarez D.L."/>
            <person name="Swayne D.E."/>
        </authorList>
    </citation>
    <scope>NUCLEOTIDE SEQUENCE [LARGE SCALE GENOMIC DNA]</scope>
    <source>
        <strain evidence="3 4">CECT 7751</strain>
    </source>
</reference>
<dbReference type="AlphaFoldDB" id="A0A1X7A6U8"/>
<dbReference type="OrthoDB" id="7433551at2"/>
<dbReference type="PROSITE" id="PS51781">
    <property type="entry name" value="SH3B"/>
    <property type="match status" value="1"/>
</dbReference>
<keyword evidence="4" id="KW-1185">Reference proteome</keyword>
<feature type="domain" description="SH3b" evidence="2">
    <location>
        <begin position="166"/>
        <end position="229"/>
    </location>
</feature>
<dbReference type="RefSeq" id="WP_157792098.1">
    <property type="nucleotide sequence ID" value="NZ_FWFN01000009.1"/>
</dbReference>
<feature type="region of interest" description="Disordered" evidence="1">
    <location>
        <begin position="108"/>
        <end position="173"/>
    </location>
</feature>
<dbReference type="Proteomes" id="UP000193963">
    <property type="component" value="Unassembled WGS sequence"/>
</dbReference>
<dbReference type="EMBL" id="FWFN01000009">
    <property type="protein sequence ID" value="SLN72009.1"/>
    <property type="molecule type" value="Genomic_DNA"/>
</dbReference>
<dbReference type="InterPro" id="IPR003646">
    <property type="entry name" value="SH3-like_bac-type"/>
</dbReference>
<organism evidence="3 4">
    <name type="scientific">Pseudooceanicola marinus</name>
    <dbReference type="NCBI Taxonomy" id="396013"/>
    <lineage>
        <taxon>Bacteria</taxon>
        <taxon>Pseudomonadati</taxon>
        <taxon>Pseudomonadota</taxon>
        <taxon>Alphaproteobacteria</taxon>
        <taxon>Rhodobacterales</taxon>
        <taxon>Paracoccaceae</taxon>
        <taxon>Pseudooceanicola</taxon>
    </lineage>
</organism>
<evidence type="ECO:0000259" key="2">
    <source>
        <dbReference type="PROSITE" id="PS51781"/>
    </source>
</evidence>
<dbReference type="Gene3D" id="2.30.30.40">
    <property type="entry name" value="SH3 Domains"/>
    <property type="match status" value="1"/>
</dbReference>
<evidence type="ECO:0000256" key="1">
    <source>
        <dbReference type="SAM" id="MobiDB-lite"/>
    </source>
</evidence>
<evidence type="ECO:0000313" key="3">
    <source>
        <dbReference type="EMBL" id="SLN72009.1"/>
    </source>
</evidence>
<evidence type="ECO:0000313" key="4">
    <source>
        <dbReference type="Proteomes" id="UP000193963"/>
    </source>
</evidence>